<evidence type="ECO:0008006" key="12">
    <source>
        <dbReference type="Google" id="ProtNLM"/>
    </source>
</evidence>
<dbReference type="EMBL" id="MT630809">
    <property type="protein sequence ID" value="QNO43325.1"/>
    <property type="molecule type" value="Genomic_DNA"/>
</dbReference>
<proteinExistence type="predicted"/>
<dbReference type="EMBL" id="MT630785">
    <property type="protein sequence ID" value="QNO43017.1"/>
    <property type="molecule type" value="Genomic_DNA"/>
</dbReference>
<organism evidence="6">
    <name type="scientific">Candidatus Methanogaster sp. ANME-2c ERB4</name>
    <dbReference type="NCBI Taxonomy" id="2759911"/>
    <lineage>
        <taxon>Archaea</taxon>
        <taxon>Methanobacteriati</taxon>
        <taxon>Methanobacteriota</taxon>
        <taxon>Stenosarchaea group</taxon>
        <taxon>Methanomicrobia</taxon>
        <taxon>Methanosarcinales</taxon>
        <taxon>ANME-2 cluster</taxon>
        <taxon>Candidatus Methanogasteraceae</taxon>
        <taxon>Candidatus Methanogaster</taxon>
    </lineage>
</organism>
<evidence type="ECO:0000313" key="9">
    <source>
        <dbReference type="EMBL" id="QNO43325.1"/>
    </source>
</evidence>
<dbReference type="EMBL" id="MT630704">
    <property type="protein sequence ID" value="QNO42064.1"/>
    <property type="molecule type" value="Genomic_DNA"/>
</dbReference>
<evidence type="ECO:0000313" key="7">
    <source>
        <dbReference type="EMBL" id="QNO43017.1"/>
    </source>
</evidence>
<protein>
    <recommendedName>
        <fullName evidence="12">DUF1565 domain-containing protein</fullName>
    </recommendedName>
</protein>
<dbReference type="InterPro" id="IPR011050">
    <property type="entry name" value="Pectin_lyase_fold/virulence"/>
</dbReference>
<dbReference type="InterPro" id="IPR012334">
    <property type="entry name" value="Pectin_lyas_fold"/>
</dbReference>
<sequence>MSCTEYVWAEDANGDALPFSVDVLVRRDGSADGVITVPSGSYATKQQDTGIEYDYRASNQPSGWIKDPNTYYITNCSADVTFVYTKVTDYYVKTTGNDALDGESWANAWATINKAATTVIDGSTVHIGFGDYLSEPVSNKIAPQNAGTTGIKYLCETAGSSGGVGTVKVEKN</sequence>
<dbReference type="Gene3D" id="2.160.20.10">
    <property type="entry name" value="Single-stranded right-handed beta-helix, Pectin lyase-like"/>
    <property type="match status" value="1"/>
</dbReference>
<dbReference type="EMBL" id="MT630795">
    <property type="protein sequence ID" value="QNO43175.1"/>
    <property type="molecule type" value="Genomic_DNA"/>
</dbReference>
<dbReference type="AlphaFoldDB" id="A0A7G9Y464"/>
<reference evidence="6" key="1">
    <citation type="submission" date="2020-06" db="EMBL/GenBank/DDBJ databases">
        <title>Unique genomic features of the anaerobic methanotrophic archaea.</title>
        <authorList>
            <person name="Chadwick G.L."/>
            <person name="Skennerton C.T."/>
            <person name="Laso-Perez R."/>
            <person name="Leu A.O."/>
            <person name="Speth D.R."/>
            <person name="Yu H."/>
            <person name="Morgan-Lang C."/>
            <person name="Hatzenpichler R."/>
            <person name="Goudeau D."/>
            <person name="Malmstrom R."/>
            <person name="Brazelton W.J."/>
            <person name="Woyke T."/>
            <person name="Hallam S.J."/>
            <person name="Tyson G.W."/>
            <person name="Wegener G."/>
            <person name="Boetius A."/>
            <person name="Orphan V."/>
        </authorList>
    </citation>
    <scope>NUCLEOTIDE SEQUENCE</scope>
</reference>
<dbReference type="EMBL" id="MT630650">
    <property type="protein sequence ID" value="QNO41550.1"/>
    <property type="molecule type" value="Genomic_DNA"/>
</dbReference>
<dbReference type="EMBL" id="MT631147">
    <property type="protein sequence ID" value="QNO45742.1"/>
    <property type="molecule type" value="Genomic_DNA"/>
</dbReference>
<evidence type="ECO:0000313" key="6">
    <source>
        <dbReference type="EMBL" id="QNO42798.1"/>
    </source>
</evidence>
<dbReference type="SUPFAM" id="SSF51126">
    <property type="entry name" value="Pectin lyase-like"/>
    <property type="match status" value="1"/>
</dbReference>
<evidence type="ECO:0000313" key="5">
    <source>
        <dbReference type="EMBL" id="QNO42684.1"/>
    </source>
</evidence>
<dbReference type="EMBL" id="MT630729">
    <property type="protein sequence ID" value="QNO42289.1"/>
    <property type="molecule type" value="Genomic_DNA"/>
</dbReference>
<evidence type="ECO:0000313" key="4">
    <source>
        <dbReference type="EMBL" id="QNO42289.1"/>
    </source>
</evidence>
<evidence type="ECO:0000313" key="8">
    <source>
        <dbReference type="EMBL" id="QNO43175.1"/>
    </source>
</evidence>
<dbReference type="EMBL" id="MT631086">
    <property type="protein sequence ID" value="QNO45253.1"/>
    <property type="molecule type" value="Genomic_DNA"/>
</dbReference>
<evidence type="ECO:0000313" key="10">
    <source>
        <dbReference type="EMBL" id="QNO45253.1"/>
    </source>
</evidence>
<evidence type="ECO:0000313" key="3">
    <source>
        <dbReference type="EMBL" id="QNO42064.1"/>
    </source>
</evidence>
<name>A0A7G9Y464_9EURY</name>
<dbReference type="EMBL" id="MT630755">
    <property type="protein sequence ID" value="QNO42684.1"/>
    <property type="molecule type" value="Genomic_DNA"/>
</dbReference>
<evidence type="ECO:0000313" key="2">
    <source>
        <dbReference type="EMBL" id="QNO41550.1"/>
    </source>
</evidence>
<accession>A0A7G9Y464</accession>
<evidence type="ECO:0000313" key="11">
    <source>
        <dbReference type="EMBL" id="QNO45742.1"/>
    </source>
</evidence>
<gene>
    <name evidence="7" type="ORF">ABGNOHFO_00036</name>
    <name evidence="1" type="ORF">AJKBNOON_00001</name>
    <name evidence="8" type="ORF">AKPPFACA_00004</name>
    <name evidence="11" type="ORF">GCLFFNCO_00021</name>
    <name evidence="5" type="ORF">GKPKHNMI_00006</name>
    <name evidence="2" type="ORF">MPGNBCFJ_00014</name>
    <name evidence="3" type="ORF">NIICAKKE_00014</name>
    <name evidence="6" type="ORF">NKOHMGJE_00001</name>
    <name evidence="10" type="ORF">NMHAOHCN_00002</name>
    <name evidence="4" type="ORF">OEDCDHIP_00006</name>
    <name evidence="9" type="ORF">OFNMPKFA_00014</name>
</gene>
<dbReference type="EMBL" id="MT630613">
    <property type="protein sequence ID" value="QNO41281.1"/>
    <property type="molecule type" value="Genomic_DNA"/>
</dbReference>
<evidence type="ECO:0000313" key="1">
    <source>
        <dbReference type="EMBL" id="QNO41281.1"/>
    </source>
</evidence>
<dbReference type="EMBL" id="MT630768">
    <property type="protein sequence ID" value="QNO42798.1"/>
    <property type="molecule type" value="Genomic_DNA"/>
</dbReference>